<evidence type="ECO:0000256" key="3">
    <source>
        <dbReference type="SAM" id="MobiDB-lite"/>
    </source>
</evidence>
<feature type="compositionally biased region" description="Pro residues" evidence="3">
    <location>
        <begin position="26"/>
        <end position="37"/>
    </location>
</feature>
<dbReference type="PANTHER" id="PTHR45929">
    <property type="entry name" value="JAK PATHWAY SIGNAL TRANSDUCTION ADAPTOR MOLECULE"/>
    <property type="match status" value="1"/>
</dbReference>
<feature type="compositionally biased region" description="Low complexity" evidence="3">
    <location>
        <begin position="370"/>
        <end position="391"/>
    </location>
</feature>
<dbReference type="PRINTS" id="PR00499">
    <property type="entry name" value="P67PHOX"/>
</dbReference>
<dbReference type="GO" id="GO:0033565">
    <property type="term" value="C:ESCRT-0 complex"/>
    <property type="evidence" value="ECO:0007669"/>
    <property type="project" value="TreeGrafter"/>
</dbReference>
<dbReference type="Pfam" id="PF14604">
    <property type="entry name" value="SH3_9"/>
    <property type="match status" value="1"/>
</dbReference>
<feature type="compositionally biased region" description="Pro residues" evidence="3">
    <location>
        <begin position="75"/>
        <end position="86"/>
    </location>
</feature>
<accession>A0A8C5CNA0</accession>
<feature type="domain" description="SH3" evidence="4">
    <location>
        <begin position="737"/>
        <end position="796"/>
    </location>
</feature>
<feature type="compositionally biased region" description="Low complexity" evidence="3">
    <location>
        <begin position="501"/>
        <end position="516"/>
    </location>
</feature>
<proteinExistence type="predicted"/>
<dbReference type="OMA" id="SANQMQT"/>
<sequence>MLMSIPKPPPSYEEVIREKSQEQVLLPPPASSLPPPSSSSCLRTVSTVTSATQTDLGPAPPDPKCAAVLRRPSRPPRPSFPTPPRPLSHVDDLISTDAGQSPLRPARTHGRTRPRSLVTSASCSQTDQWEPLSVVAPPPPSNPSPLAPVERPRPRPRSRLIERPVGADVQVQTLVKLRADGQATLAALGRGGDAADQEVSQGKYLQELLEAFSADDWGFPEDRRGDSGPSQSESEEEDEEEEGDMAKLKARIDAFQPEQPPLSDSCHGDVGPAGSTAAPTRPEPRPRLQGQPAKPAPPAIAPKPKPQCKEFWEDGLSPTPVSEKPSPSGSPAPKPSPRPRPAPRASLGTTAPPRPPSLPGTRTEREAQAPGKTSSTPTTGDSTTTTDTVKTGSDRPAVPGKPSSLTSMSSRRASAPSLGLKPTVSPTPPALGVKPPTLPAAPQAPTQRRISSGPPPRPSGVKALPLRPPPIKTVPGRPPPPTVNPTSSSVANQTPPSRTKPAPSASSAIQQPSSLQESPAPSSVPANHKHGQKALKKGPPLPPRPKPGHPLYVSYMQKQEVLIVLDNHGSTPPIPQLITEQSVDQSTCLLDIQQEVLPGPDSQSKVVSEEFGISDIQSSLMVQPSKQKDPEVSPPISGPRCVARCDYDGQEEDELTFSQGDVIALSELIGQEWGRGQIHGRTGIFPLSFTQVLEPLPSPLPKATTEAISLTKDVTLLENTEPTSSESPVVTEKQQEKQEEWALAVFNFPGQTVDDLSFQQGALIRVLQHVDSDWRRGRVEDREGLYPVAFTEPYTGGDYKGQPNQDQPPPGSRVAKALFDFTAESQDELTLKIGDVLSEVESLDELWIIGVVGGRRGMVPKNYISLL</sequence>
<feature type="compositionally biased region" description="Pro residues" evidence="3">
    <location>
        <begin position="136"/>
        <end position="146"/>
    </location>
</feature>
<name>A0A8C5CNA0_GADMO</name>
<feature type="compositionally biased region" description="Pro residues" evidence="3">
    <location>
        <begin position="294"/>
        <end position="305"/>
    </location>
</feature>
<feature type="region of interest" description="Disordered" evidence="3">
    <location>
        <begin position="1"/>
        <end position="20"/>
    </location>
</feature>
<dbReference type="PRINTS" id="PR00452">
    <property type="entry name" value="SH3DOMAIN"/>
</dbReference>
<feature type="compositionally biased region" description="Polar residues" evidence="3">
    <location>
        <begin position="117"/>
        <end position="128"/>
    </location>
</feature>
<keyword evidence="1 2" id="KW-0728">SH3 domain</keyword>
<dbReference type="Gene3D" id="2.30.30.40">
    <property type="entry name" value="SH3 Domains"/>
    <property type="match status" value="3"/>
</dbReference>
<feature type="region of interest" description="Disordered" evidence="3">
    <location>
        <begin position="213"/>
        <end position="551"/>
    </location>
</feature>
<dbReference type="Proteomes" id="UP000694546">
    <property type="component" value="Chromosome 17"/>
</dbReference>
<protein>
    <submittedName>
        <fullName evidence="5">SH3 domain-containing protein 19-like</fullName>
    </submittedName>
</protein>
<gene>
    <name evidence="5" type="primary">LOC115529139</name>
</gene>
<dbReference type="AlphaFoldDB" id="A0A8C5CNA0"/>
<evidence type="ECO:0000256" key="1">
    <source>
        <dbReference type="ARBA" id="ARBA00022443"/>
    </source>
</evidence>
<evidence type="ECO:0000313" key="6">
    <source>
        <dbReference type="Proteomes" id="UP000694546"/>
    </source>
</evidence>
<feature type="compositionally biased region" description="Acidic residues" evidence="3">
    <location>
        <begin position="233"/>
        <end position="243"/>
    </location>
</feature>
<dbReference type="RefSeq" id="XP_030193511.1">
    <property type="nucleotide sequence ID" value="XM_030337651.1"/>
</dbReference>
<evidence type="ECO:0000256" key="2">
    <source>
        <dbReference type="PROSITE-ProRule" id="PRU00192"/>
    </source>
</evidence>
<dbReference type="PROSITE" id="PS50002">
    <property type="entry name" value="SH3"/>
    <property type="match status" value="3"/>
</dbReference>
<feature type="compositionally biased region" description="Pro residues" evidence="3">
    <location>
        <begin position="466"/>
        <end position="483"/>
    </location>
</feature>
<feature type="compositionally biased region" description="Low complexity" evidence="3">
    <location>
        <begin position="403"/>
        <end position="415"/>
    </location>
</feature>
<feature type="compositionally biased region" description="Pro residues" evidence="3">
    <location>
        <begin position="1"/>
        <end position="11"/>
    </location>
</feature>
<feature type="region of interest" description="Disordered" evidence="3">
    <location>
        <begin position="26"/>
        <end position="165"/>
    </location>
</feature>
<dbReference type="Ensembl" id="ENSGMOT00000031026.1">
    <property type="protein sequence ID" value="ENSGMOP00000062798.1"/>
    <property type="gene ID" value="ENSGMOG00000026390.1"/>
</dbReference>
<evidence type="ECO:0000313" key="5">
    <source>
        <dbReference type="Ensembl" id="ENSGMOP00000062798.1"/>
    </source>
</evidence>
<dbReference type="PANTHER" id="PTHR45929:SF2">
    <property type="entry name" value="SIGNAL TRANSDUCING ADAPTER MOLECULE 1"/>
    <property type="match status" value="1"/>
</dbReference>
<dbReference type="SMART" id="SM00326">
    <property type="entry name" value="SH3"/>
    <property type="match status" value="3"/>
</dbReference>
<reference evidence="5" key="2">
    <citation type="submission" date="2025-09" db="UniProtKB">
        <authorList>
            <consortium name="Ensembl"/>
        </authorList>
    </citation>
    <scope>IDENTIFICATION</scope>
</reference>
<feature type="compositionally biased region" description="Low complexity" evidence="3">
    <location>
        <begin position="440"/>
        <end position="452"/>
    </location>
</feature>
<dbReference type="InterPro" id="IPR001452">
    <property type="entry name" value="SH3_domain"/>
</dbReference>
<dbReference type="SUPFAM" id="SSF50044">
    <property type="entry name" value="SH3-domain"/>
    <property type="match status" value="3"/>
</dbReference>
<feature type="compositionally biased region" description="Basic residues" evidence="3">
    <location>
        <begin position="527"/>
        <end position="536"/>
    </location>
</feature>
<feature type="domain" description="SH3" evidence="4">
    <location>
        <begin position="810"/>
        <end position="867"/>
    </location>
</feature>
<organism evidence="5 6">
    <name type="scientific">Gadus morhua</name>
    <name type="common">Atlantic cod</name>
    <dbReference type="NCBI Taxonomy" id="8049"/>
    <lineage>
        <taxon>Eukaryota</taxon>
        <taxon>Metazoa</taxon>
        <taxon>Chordata</taxon>
        <taxon>Craniata</taxon>
        <taxon>Vertebrata</taxon>
        <taxon>Euteleostomi</taxon>
        <taxon>Actinopterygii</taxon>
        <taxon>Neopterygii</taxon>
        <taxon>Teleostei</taxon>
        <taxon>Neoteleostei</taxon>
        <taxon>Acanthomorphata</taxon>
        <taxon>Zeiogadaria</taxon>
        <taxon>Gadariae</taxon>
        <taxon>Gadiformes</taxon>
        <taxon>Gadoidei</taxon>
        <taxon>Gadidae</taxon>
        <taxon>Gadus</taxon>
    </lineage>
</organism>
<feature type="compositionally biased region" description="Polar residues" evidence="3">
    <location>
        <begin position="41"/>
        <end position="55"/>
    </location>
</feature>
<keyword evidence="6" id="KW-1185">Reference proteome</keyword>
<feature type="compositionally biased region" description="Pro residues" evidence="3">
    <location>
        <begin position="328"/>
        <end position="342"/>
    </location>
</feature>
<dbReference type="Pfam" id="PF00018">
    <property type="entry name" value="SH3_1"/>
    <property type="match status" value="2"/>
</dbReference>
<dbReference type="GeneID" id="115529139"/>
<dbReference type="GeneTree" id="ENSGT00940000155694"/>
<dbReference type="InterPro" id="IPR050670">
    <property type="entry name" value="STAM"/>
</dbReference>
<dbReference type="InterPro" id="IPR036028">
    <property type="entry name" value="SH3-like_dom_sf"/>
</dbReference>
<dbReference type="GO" id="GO:0043328">
    <property type="term" value="P:protein transport to vacuole involved in ubiquitin-dependent protein catabolic process via the multivesicular body sorting pathway"/>
    <property type="evidence" value="ECO:0007669"/>
    <property type="project" value="TreeGrafter"/>
</dbReference>
<reference evidence="5" key="1">
    <citation type="submission" date="2025-08" db="UniProtKB">
        <authorList>
            <consortium name="Ensembl"/>
        </authorList>
    </citation>
    <scope>IDENTIFICATION</scope>
</reference>
<feature type="domain" description="SH3" evidence="4">
    <location>
        <begin position="636"/>
        <end position="695"/>
    </location>
</feature>
<evidence type="ECO:0000259" key="4">
    <source>
        <dbReference type="PROSITE" id="PS50002"/>
    </source>
</evidence>